<keyword evidence="5" id="KW-0966">Cell projection</keyword>
<evidence type="ECO:0000256" key="3">
    <source>
        <dbReference type="ARBA" id="ARBA00022490"/>
    </source>
</evidence>
<protein>
    <submittedName>
        <fullName evidence="8">Uncharacterized protein</fullName>
    </submittedName>
</protein>
<sequence>DISHVLESLFKETYTKNIIGQDTLTNLIKTKSGKNSYHDRYVEELQQAYMEYNVCMQEVDVLETHIIHARTRAAEIEGKECEKMKQNFLDGFNERKSVITQSVFPQCVDKDLLEMNNLISPWDYLSVPKPKPLLKAPEPTKPTVSYSMHISQEPQDDGYTFIPWKGGPSATERTEGQDTLRKMKERQNFLRNPRFLPPNTCSDDRLQVFQAEPPVLFFVQYTVGQIYEATLELKNMTSASRHVRVIPPTTPYFSIGLRFPGEGGTVAPGMSCKYTIRFAPDSLTDFQDFIVVESQSDDLLVVPIEARRPPPVLTPRVLDCGCCLVGGVKFVEFFCQNVGLSPGTFCLIPKYQWPASNLRSVSKTVFTEQPPFAVSPSLFSLQPGETTVVEVVFFPTTTEKTCQVFTIVCDNCQVKDIEGQLIALELISISGDRDTPSAGELHDLTAEHFVCFSPCNPNSPQQKKIVVRNNHLELPFHWQIVKPHLQPLPSGEDTQSSHVEFLQETDDIFHVCPESGLLGPCQDHVFLVTFWPKELKDYHSVCHLVLMDVEIELKGSTEPYRVLFEPYAIVIPGELLICTTTRKQFKMWNHSKTSISFQWERMNSSFHIIEVEPPENECFDLDLIVTGGKPEKVVTSLICHIKHHYKPITLPVEVSFKISVEPSRGILSPLSSGVVDVVFRPRFCQQLQTELELTVENGTGHLSVQASVQSPQVCLLNCELLLSELYMGVTTEATVTLFNQTLLASNFNWHSAQAKKVEEKTHMFVSSLLANGKGAAFFVRPDNGILGAFQTHTVDVTAYTDMWGDYTDNLICKVGDLEPTLIPIQMTVKGCPLYFQMTGPRVDSQNEGPIIRFGTHVSGGDTVSRSLRINNPTTFDIRLDWKTYNIDENDDMLVDLVVVYGEAFPVKEIDDNVASNAEEEERVAEEDTESAMACSHPYHAEKNLISVRIRPHVGNLSDYPYCVTPQQAVIPAKGSSTIHVSFTPLTLTGSTEIKCVGKALGFISLDSETAICVPGKVGRVHGLDLEPVRMNLQAVVKPAEFDIMKSFRLHNTSEMPLQFTLNTQPPFLVKVAFHCSFALMDFVDLANDEMPEFVKVIKNPKGESKLRFQQTLKIHYINGSTQ</sequence>
<accession>A0A3B3ZMW1</accession>
<dbReference type="InterPro" id="IPR059041">
    <property type="entry name" value="Ig_DLEC1_1"/>
</dbReference>
<organism evidence="8 9">
    <name type="scientific">Periophthalmus magnuspinnatus</name>
    <dbReference type="NCBI Taxonomy" id="409849"/>
    <lineage>
        <taxon>Eukaryota</taxon>
        <taxon>Metazoa</taxon>
        <taxon>Chordata</taxon>
        <taxon>Craniata</taxon>
        <taxon>Vertebrata</taxon>
        <taxon>Euteleostomi</taxon>
        <taxon>Actinopterygii</taxon>
        <taxon>Neopterygii</taxon>
        <taxon>Teleostei</taxon>
        <taxon>Neoteleostei</taxon>
        <taxon>Acanthomorphata</taxon>
        <taxon>Gobiaria</taxon>
        <taxon>Gobiiformes</taxon>
        <taxon>Gobioidei</taxon>
        <taxon>Gobiidae</taxon>
        <taxon>Oxudercinae</taxon>
        <taxon>Periophthalmus</taxon>
    </lineage>
</organism>
<reference evidence="8" key="1">
    <citation type="submission" date="2025-08" db="UniProtKB">
        <authorList>
            <consortium name="Ensembl"/>
        </authorList>
    </citation>
    <scope>IDENTIFICATION</scope>
</reference>
<dbReference type="GO" id="GO:0005737">
    <property type="term" value="C:cytoplasm"/>
    <property type="evidence" value="ECO:0007669"/>
    <property type="project" value="TreeGrafter"/>
</dbReference>
<name>A0A3B3ZMW1_9GOBI</name>
<evidence type="ECO:0000256" key="2">
    <source>
        <dbReference type="ARBA" id="ARBA00004496"/>
    </source>
</evidence>
<dbReference type="PANTHER" id="PTHR46348:SF1">
    <property type="entry name" value="DELETED IN LUNG AND ESOPHAGEAL CANCER PROTEIN 1"/>
    <property type="match status" value="1"/>
</dbReference>
<evidence type="ECO:0000313" key="9">
    <source>
        <dbReference type="Proteomes" id="UP000261520"/>
    </source>
</evidence>
<proteinExistence type="predicted"/>
<dbReference type="AlphaFoldDB" id="A0A3B3ZMW1"/>
<evidence type="ECO:0000256" key="5">
    <source>
        <dbReference type="ARBA" id="ARBA00023273"/>
    </source>
</evidence>
<evidence type="ECO:0000256" key="1">
    <source>
        <dbReference type="ARBA" id="ARBA00004138"/>
    </source>
</evidence>
<evidence type="ECO:0000256" key="4">
    <source>
        <dbReference type="ARBA" id="ARBA00023069"/>
    </source>
</evidence>
<reference evidence="8" key="2">
    <citation type="submission" date="2025-09" db="UniProtKB">
        <authorList>
            <consortium name="Ensembl"/>
        </authorList>
    </citation>
    <scope>IDENTIFICATION</scope>
</reference>
<dbReference type="GO" id="GO:0008285">
    <property type="term" value="P:negative regulation of cell population proliferation"/>
    <property type="evidence" value="ECO:0007669"/>
    <property type="project" value="InterPro"/>
</dbReference>
<dbReference type="GO" id="GO:0015631">
    <property type="term" value="F:tubulin binding"/>
    <property type="evidence" value="ECO:0007669"/>
    <property type="project" value="TreeGrafter"/>
</dbReference>
<dbReference type="Pfam" id="PF23316">
    <property type="entry name" value="Ig_DLEC1_6th"/>
    <property type="match status" value="1"/>
</dbReference>
<dbReference type="InterPro" id="IPR013783">
    <property type="entry name" value="Ig-like_fold"/>
</dbReference>
<keyword evidence="9" id="KW-1185">Reference proteome</keyword>
<feature type="domain" description="Deleted in lung and esophageal cancer protein 1 Ig-like" evidence="7">
    <location>
        <begin position="209"/>
        <end position="295"/>
    </location>
</feature>
<comment type="subcellular location">
    <subcellularLocation>
        <location evidence="1">Cell projection</location>
        <location evidence="1">Cilium</location>
    </subcellularLocation>
    <subcellularLocation>
        <location evidence="2">Cytoplasm</location>
    </subcellularLocation>
</comment>
<dbReference type="Gene3D" id="2.60.40.10">
    <property type="entry name" value="Immunoglobulins"/>
    <property type="match status" value="5"/>
</dbReference>
<feature type="domain" description="HYDIN/VesB/CFA65-like Ig-like" evidence="6">
    <location>
        <begin position="314"/>
        <end position="417"/>
    </location>
</feature>
<dbReference type="Pfam" id="PF22544">
    <property type="entry name" value="HYDIN_VesB_CFA65-like_Ig"/>
    <property type="match status" value="1"/>
</dbReference>
<dbReference type="GO" id="GO:0005929">
    <property type="term" value="C:cilium"/>
    <property type="evidence" value="ECO:0007669"/>
    <property type="project" value="TreeGrafter"/>
</dbReference>
<evidence type="ECO:0000313" key="8">
    <source>
        <dbReference type="Ensembl" id="ENSPMGP00000005819.1"/>
    </source>
</evidence>
<keyword evidence="4" id="KW-0969">Cilium</keyword>
<evidence type="ECO:0000259" key="7">
    <source>
        <dbReference type="Pfam" id="PF23277"/>
    </source>
</evidence>
<keyword evidence="3" id="KW-0963">Cytoplasm</keyword>
<dbReference type="InterPro" id="IPR033304">
    <property type="entry name" value="DLEC1"/>
</dbReference>
<dbReference type="InterPro" id="IPR053879">
    <property type="entry name" value="HYDIN_VesB_CFA65-like_Ig"/>
</dbReference>
<dbReference type="Proteomes" id="UP000261520">
    <property type="component" value="Unplaced"/>
</dbReference>
<dbReference type="Pfam" id="PF23277">
    <property type="entry name" value="Ig_Dlec1_1"/>
    <property type="match status" value="1"/>
</dbReference>
<dbReference type="PANTHER" id="PTHR46348">
    <property type="entry name" value="DELETED IN LUNG AND ESOPHAGEAL CANCER PROTEIN 1"/>
    <property type="match status" value="1"/>
</dbReference>
<dbReference type="Ensembl" id="ENSPMGT00000006180.1">
    <property type="protein sequence ID" value="ENSPMGP00000005819.1"/>
    <property type="gene ID" value="ENSPMGG00000004877.1"/>
</dbReference>
<dbReference type="STRING" id="409849.ENSPMGP00000005819"/>
<evidence type="ECO:0000259" key="6">
    <source>
        <dbReference type="Pfam" id="PF22544"/>
    </source>
</evidence>